<dbReference type="Proteomes" id="UP001638806">
    <property type="component" value="Unassembled WGS sequence"/>
</dbReference>
<reference evidence="1" key="1">
    <citation type="submission" date="2024-12" db="EMBL/GenBank/DDBJ databases">
        <title>Comparative genomics and development of molecular markers within Purpureocillium lilacinum and among Purpureocillium species.</title>
        <authorList>
            <person name="Yeh Z.-Y."/>
            <person name="Ni N.-T."/>
            <person name="Lo P.-H."/>
            <person name="Mushyakhwo K."/>
            <person name="Lin C.-F."/>
            <person name="Nai Y.-S."/>
        </authorList>
    </citation>
    <scope>NUCLEOTIDE SEQUENCE</scope>
    <source>
        <strain evidence="1">NCHU-NPUST-175</strain>
    </source>
</reference>
<protein>
    <submittedName>
        <fullName evidence="1">Uncharacterized protein</fullName>
    </submittedName>
</protein>
<evidence type="ECO:0000313" key="2">
    <source>
        <dbReference type="Proteomes" id="UP001638806"/>
    </source>
</evidence>
<keyword evidence="2" id="KW-1185">Reference proteome</keyword>
<sequence>MVREGTRSQTGNSRPRVFSVPDTAPVQKRRSTKAKPAAAAGAGAGAGRKPGPKKSAAGATGKGGRRRDQEGEEGDGGQGRHQAVWHQDVERAVKADSKAVEKKVAGAVKAAEKEVKPDEDKADGAAAAKSDE</sequence>
<accession>A0ACC4E2B1</accession>
<gene>
    <name evidence="1" type="ORF">ACCO45_004287</name>
</gene>
<name>A0ACC4E2B1_PURLI</name>
<proteinExistence type="predicted"/>
<organism evidence="1 2">
    <name type="scientific">Purpureocillium lilacinum</name>
    <name type="common">Paecilomyces lilacinus</name>
    <dbReference type="NCBI Taxonomy" id="33203"/>
    <lineage>
        <taxon>Eukaryota</taxon>
        <taxon>Fungi</taxon>
        <taxon>Dikarya</taxon>
        <taxon>Ascomycota</taxon>
        <taxon>Pezizomycotina</taxon>
        <taxon>Sordariomycetes</taxon>
        <taxon>Hypocreomycetidae</taxon>
        <taxon>Hypocreales</taxon>
        <taxon>Ophiocordycipitaceae</taxon>
        <taxon>Purpureocillium</taxon>
    </lineage>
</organism>
<comment type="caution">
    <text evidence="1">The sequence shown here is derived from an EMBL/GenBank/DDBJ whole genome shotgun (WGS) entry which is preliminary data.</text>
</comment>
<dbReference type="EMBL" id="JBGNUJ010000003">
    <property type="protein sequence ID" value="KAL3962764.1"/>
    <property type="molecule type" value="Genomic_DNA"/>
</dbReference>
<evidence type="ECO:0000313" key="1">
    <source>
        <dbReference type="EMBL" id="KAL3962764.1"/>
    </source>
</evidence>